<dbReference type="PANTHER" id="PTHR30055:SF234">
    <property type="entry name" value="HTH-TYPE TRANSCRIPTIONAL REGULATOR BETI"/>
    <property type="match status" value="1"/>
</dbReference>
<dbReference type="Pfam" id="PF00440">
    <property type="entry name" value="TetR_N"/>
    <property type="match status" value="1"/>
</dbReference>
<accession>A0ABS6KTN4</accession>
<keyword evidence="3" id="KW-0804">Transcription</keyword>
<evidence type="ECO:0000256" key="2">
    <source>
        <dbReference type="ARBA" id="ARBA00023125"/>
    </source>
</evidence>
<evidence type="ECO:0000256" key="1">
    <source>
        <dbReference type="ARBA" id="ARBA00023015"/>
    </source>
</evidence>
<dbReference type="EMBL" id="VOMB01000027">
    <property type="protein sequence ID" value="MBU9767010.1"/>
    <property type="molecule type" value="Genomic_DNA"/>
</dbReference>
<feature type="domain" description="HTH tetR-type" evidence="5">
    <location>
        <begin position="13"/>
        <end position="71"/>
    </location>
</feature>
<dbReference type="InterPro" id="IPR001647">
    <property type="entry name" value="HTH_TetR"/>
</dbReference>
<proteinExistence type="predicted"/>
<evidence type="ECO:0000313" key="7">
    <source>
        <dbReference type="Proteomes" id="UP000812982"/>
    </source>
</evidence>
<evidence type="ECO:0000313" key="6">
    <source>
        <dbReference type="EMBL" id="MBU9767010.1"/>
    </source>
</evidence>
<sequence>MTSSAATHSGPRERTRKAILDAAMTVLADNPSAALGDIAAAADVGRSTVHRYYPERSDLLRALAMHVHELSNAAIDRADPTHGPAEAALRRVVESQLDLGPIVLFVYSEPTILADRELAAHLDTGDEAIVEVLNRASVDRPEYPPYPPGWARRVFWALLDAGYEAAKQDGTPRHQIVDAIMTSLTAGTIQVPRG</sequence>
<evidence type="ECO:0000256" key="3">
    <source>
        <dbReference type="ARBA" id="ARBA00023163"/>
    </source>
</evidence>
<dbReference type="Proteomes" id="UP000812982">
    <property type="component" value="Unassembled WGS sequence"/>
</dbReference>
<name>A0ABS6KTN4_9MYCO</name>
<organism evidence="6 7">
    <name type="scientific">[Mycobacterium] fortunisiensis</name>
    <dbReference type="NCBI Taxonomy" id="2600579"/>
    <lineage>
        <taxon>Bacteria</taxon>
        <taxon>Bacillati</taxon>
        <taxon>Actinomycetota</taxon>
        <taxon>Actinomycetes</taxon>
        <taxon>Mycobacteriales</taxon>
        <taxon>Mycobacteriaceae</taxon>
        <taxon>Mycolicibacterium</taxon>
    </lineage>
</organism>
<evidence type="ECO:0000259" key="5">
    <source>
        <dbReference type="PROSITE" id="PS50977"/>
    </source>
</evidence>
<gene>
    <name evidence="6" type="ORF">FR943_24635</name>
</gene>
<keyword evidence="1" id="KW-0805">Transcription regulation</keyword>
<reference evidence="6 7" key="1">
    <citation type="journal article" date="2021" name="Sci. Rep.">
        <title>Phenotypic and genomic hallmarks of a novel, potentially pathogenic rapidly growing Mycobacterium species related to the Mycobacterium fortuitum complex.</title>
        <authorList>
            <person name="Gharbi R."/>
            <person name="Khanna V."/>
            <person name="Frigui W."/>
            <person name="Mhenni B."/>
            <person name="Brosch R."/>
            <person name="Mardassi H."/>
        </authorList>
    </citation>
    <scope>NUCLEOTIDE SEQUENCE [LARGE SCALE GENOMIC DNA]</scope>
    <source>
        <strain evidence="6 7">TNTM28</strain>
    </source>
</reference>
<dbReference type="RefSeq" id="WP_217160862.1">
    <property type="nucleotide sequence ID" value="NZ_VOMB01000027.1"/>
</dbReference>
<comment type="caution">
    <text evidence="6">The sequence shown here is derived from an EMBL/GenBank/DDBJ whole genome shotgun (WGS) entry which is preliminary data.</text>
</comment>
<keyword evidence="7" id="KW-1185">Reference proteome</keyword>
<dbReference type="PANTHER" id="PTHR30055">
    <property type="entry name" value="HTH-TYPE TRANSCRIPTIONAL REGULATOR RUTR"/>
    <property type="match status" value="1"/>
</dbReference>
<keyword evidence="2 4" id="KW-0238">DNA-binding</keyword>
<dbReference type="InterPro" id="IPR050109">
    <property type="entry name" value="HTH-type_TetR-like_transc_reg"/>
</dbReference>
<protein>
    <submittedName>
        <fullName evidence="6">TetR/AcrR family transcriptional regulator</fullName>
    </submittedName>
</protein>
<feature type="DNA-binding region" description="H-T-H motif" evidence="4">
    <location>
        <begin position="34"/>
        <end position="53"/>
    </location>
</feature>
<dbReference type="PROSITE" id="PS50977">
    <property type="entry name" value="HTH_TETR_2"/>
    <property type="match status" value="1"/>
</dbReference>
<evidence type="ECO:0000256" key="4">
    <source>
        <dbReference type="PROSITE-ProRule" id="PRU00335"/>
    </source>
</evidence>